<dbReference type="SUPFAM" id="SSF50978">
    <property type="entry name" value="WD40 repeat-like"/>
    <property type="match status" value="1"/>
</dbReference>
<dbReference type="InterPro" id="IPR007148">
    <property type="entry name" value="SSU_processome_Utp12"/>
</dbReference>
<evidence type="ECO:0000259" key="5">
    <source>
        <dbReference type="Pfam" id="PF04003"/>
    </source>
</evidence>
<dbReference type="GO" id="GO:0005730">
    <property type="term" value="C:nucleolus"/>
    <property type="evidence" value="ECO:0007669"/>
    <property type="project" value="TreeGrafter"/>
</dbReference>
<dbReference type="Pfam" id="PF00400">
    <property type="entry name" value="WD40"/>
    <property type="match status" value="2"/>
</dbReference>
<evidence type="ECO:0000313" key="7">
    <source>
        <dbReference type="Proteomes" id="UP000015103"/>
    </source>
</evidence>
<dbReference type="EMBL" id="ACPB03007549">
    <property type="status" value="NOT_ANNOTATED_CDS"/>
    <property type="molecule type" value="Genomic_DNA"/>
</dbReference>
<dbReference type="PANTHER" id="PTHR44267">
    <property type="entry name" value="WD REPEAT-CONTAINING PROTEIN 43"/>
    <property type="match status" value="1"/>
</dbReference>
<dbReference type="SMART" id="SM00320">
    <property type="entry name" value="WD40"/>
    <property type="match status" value="4"/>
</dbReference>
<dbReference type="GeneID" id="141456477"/>
<evidence type="ECO:0000256" key="4">
    <source>
        <dbReference type="SAM" id="MobiDB-lite"/>
    </source>
</evidence>
<dbReference type="OMA" id="PCTALTW"/>
<feature type="region of interest" description="Disordered" evidence="4">
    <location>
        <begin position="549"/>
        <end position="587"/>
    </location>
</feature>
<dbReference type="RefSeq" id="XP_073988608.1">
    <property type="nucleotide sequence ID" value="XM_074132507.1"/>
</dbReference>
<dbReference type="GO" id="GO:0000462">
    <property type="term" value="P:maturation of SSU-rRNA from tricistronic rRNA transcript (SSU-rRNA, 5.8S rRNA, LSU-rRNA)"/>
    <property type="evidence" value="ECO:0007669"/>
    <property type="project" value="TreeGrafter"/>
</dbReference>
<keyword evidence="7" id="KW-1185">Reference proteome</keyword>
<dbReference type="EnsemblMetazoa" id="RPRC009287-RA">
    <property type="protein sequence ID" value="RPRC009287-PA"/>
    <property type="gene ID" value="RPRC009287"/>
</dbReference>
<dbReference type="InParanoid" id="T1HZ17"/>
<accession>T1HZ17</accession>
<dbReference type="Pfam" id="PF04003">
    <property type="entry name" value="Utp12"/>
    <property type="match status" value="1"/>
</dbReference>
<dbReference type="FunCoup" id="T1HZ17">
    <property type="interactions" value="1638"/>
</dbReference>
<reference evidence="6" key="1">
    <citation type="submission" date="2015-05" db="UniProtKB">
        <authorList>
            <consortium name="EnsemblMetazoa"/>
        </authorList>
    </citation>
    <scope>IDENTIFICATION</scope>
</reference>
<evidence type="ECO:0000313" key="6">
    <source>
        <dbReference type="EnsemblMetazoa" id="RPRC009287-PA"/>
    </source>
</evidence>
<feature type="compositionally biased region" description="Acidic residues" evidence="4">
    <location>
        <begin position="565"/>
        <end position="587"/>
    </location>
</feature>
<feature type="domain" description="Small-subunit processome Utp12" evidence="5">
    <location>
        <begin position="425"/>
        <end position="528"/>
    </location>
</feature>
<dbReference type="AlphaFoldDB" id="T1HZ17"/>
<dbReference type="Proteomes" id="UP000015103">
    <property type="component" value="Unassembled WGS sequence"/>
</dbReference>
<sequence>MVKDLLSFSDCGQYFVHCGSDGKLRVWDTFSGNLKQEYTPNLHLNTPCTCLTWVSISENSIYQNQKRKRKLKGNSAKIIVLGSKEGTLALYSLSEGDIILTLRDSNFSSVLDLSWSKEGGIFTVDGSNVLHWDLESKSVRSNWKCKENVTQVAVSPSGDLCVTGNINISLWDVRTQKCLRKFMGHSSELCNLTFINEQHFLSCGVNDRHISTWTISSEDDSPTGRFSLGDNIQGEVSILLENNTALHMVAVTRSGTLLYFTQQLNGKVIKSIKPIQKVELVNIDNNSQANSTKSLPVICGQLKTSSVISVAYGFYPNYGFQTVSVSLCRDNQTVCVLNPEAKFVKAVSTNCKGDKEEIGNVEYSNRITSSASAKRKLGKPGEVTMEERLGNLCIDMKDAPGIATTSILNPHNLSHLLVQGLDSKDKSILESVLLKRDPKVINETVSRLPVQALLPLVQELNNMLHRKTLSTIVATEWLKVVLREHASQLTADPSVQTYLSSVQSLVEARLCLLGPLGSLSGRLTHLLQQLDSDGQGWRNQADAVEPIVLYQEKDSSDEGGSIGDGDYESEDKWDELTDEQLDSEPSS</sequence>
<name>T1HZ17_RHOPR</name>
<proteinExistence type="inferred from homology"/>
<comment type="similarity">
    <text evidence="3">Belongs to the UTP5 family.</text>
</comment>
<dbReference type="InterPro" id="IPR001680">
    <property type="entry name" value="WD40_rpt"/>
</dbReference>
<dbReference type="PANTHER" id="PTHR44267:SF1">
    <property type="entry name" value="WD REPEAT-CONTAINING PROTEIN 43"/>
    <property type="match status" value="1"/>
</dbReference>
<dbReference type="InterPro" id="IPR052414">
    <property type="entry name" value="U3_snoRNA-assoc_WDR"/>
</dbReference>
<dbReference type="InterPro" id="IPR036322">
    <property type="entry name" value="WD40_repeat_dom_sf"/>
</dbReference>
<evidence type="ECO:0000256" key="1">
    <source>
        <dbReference type="ARBA" id="ARBA00004123"/>
    </source>
</evidence>
<evidence type="ECO:0000256" key="2">
    <source>
        <dbReference type="ARBA" id="ARBA00023242"/>
    </source>
</evidence>
<dbReference type="InterPro" id="IPR015943">
    <property type="entry name" value="WD40/YVTN_repeat-like_dom_sf"/>
</dbReference>
<dbReference type="Gene3D" id="2.130.10.10">
    <property type="entry name" value="YVTN repeat-like/Quinoprotein amine dehydrogenase"/>
    <property type="match status" value="2"/>
</dbReference>
<comment type="subcellular location">
    <subcellularLocation>
        <location evidence="1">Nucleus</location>
    </subcellularLocation>
</comment>
<dbReference type="eggNOG" id="KOG4547">
    <property type="taxonomic scope" value="Eukaryota"/>
</dbReference>
<organism evidence="6 7">
    <name type="scientific">Rhodnius prolixus</name>
    <name type="common">Triatomid bug</name>
    <dbReference type="NCBI Taxonomy" id="13249"/>
    <lineage>
        <taxon>Eukaryota</taxon>
        <taxon>Metazoa</taxon>
        <taxon>Ecdysozoa</taxon>
        <taxon>Arthropoda</taxon>
        <taxon>Hexapoda</taxon>
        <taxon>Insecta</taxon>
        <taxon>Pterygota</taxon>
        <taxon>Neoptera</taxon>
        <taxon>Paraneoptera</taxon>
        <taxon>Hemiptera</taxon>
        <taxon>Heteroptera</taxon>
        <taxon>Panheteroptera</taxon>
        <taxon>Cimicomorpha</taxon>
        <taxon>Reduviidae</taxon>
        <taxon>Triatominae</taxon>
        <taxon>Rhodnius</taxon>
    </lineage>
</organism>
<dbReference type="STRING" id="13249.T1HZ17"/>
<dbReference type="VEuPathDB" id="VectorBase:RPRC009287"/>
<evidence type="ECO:0000256" key="3">
    <source>
        <dbReference type="ARBA" id="ARBA00038335"/>
    </source>
</evidence>
<keyword evidence="2" id="KW-0539">Nucleus</keyword>
<dbReference type="PROSITE" id="PS50082">
    <property type="entry name" value="WD_REPEATS_2"/>
    <property type="match status" value="2"/>
</dbReference>
<dbReference type="HOGENOM" id="CLU_020516_1_0_1"/>
<protein>
    <submittedName>
        <fullName evidence="6">WD_REPEATS_REGION domain-containing protein</fullName>
    </submittedName>
</protein>